<sequence length="111" mass="12404">MRARDQGPARSLLTAVVAPLPRPAARSPPAVPPQRLLKFKVEAARAAQCEGVRPAHRSSALYSRYVSASRRSQPRELEPSSHRRESLTTRQSDYYRTFGLQCLCLCLTILT</sequence>
<gene>
    <name evidence="2" type="ORF">DCHRY22_LOCUS15822</name>
</gene>
<organism evidence="2 3">
    <name type="scientific">Danaus chrysippus</name>
    <name type="common">African queen</name>
    <dbReference type="NCBI Taxonomy" id="151541"/>
    <lineage>
        <taxon>Eukaryota</taxon>
        <taxon>Metazoa</taxon>
        <taxon>Ecdysozoa</taxon>
        <taxon>Arthropoda</taxon>
        <taxon>Hexapoda</taxon>
        <taxon>Insecta</taxon>
        <taxon>Pterygota</taxon>
        <taxon>Neoptera</taxon>
        <taxon>Endopterygota</taxon>
        <taxon>Lepidoptera</taxon>
        <taxon>Glossata</taxon>
        <taxon>Ditrysia</taxon>
        <taxon>Papilionoidea</taxon>
        <taxon>Nymphalidae</taxon>
        <taxon>Danainae</taxon>
        <taxon>Danaini</taxon>
        <taxon>Danaina</taxon>
        <taxon>Danaus</taxon>
        <taxon>Anosia</taxon>
    </lineage>
</organism>
<evidence type="ECO:0000313" key="2">
    <source>
        <dbReference type="EMBL" id="CAG9585407.1"/>
    </source>
</evidence>
<keyword evidence="3" id="KW-1185">Reference proteome</keyword>
<protein>
    <submittedName>
        <fullName evidence="2">(African queen) hypothetical protein</fullName>
    </submittedName>
</protein>
<dbReference type="EMBL" id="CAKASE010000083">
    <property type="protein sequence ID" value="CAG9585407.1"/>
    <property type="molecule type" value="Genomic_DNA"/>
</dbReference>
<feature type="region of interest" description="Disordered" evidence="1">
    <location>
        <begin position="64"/>
        <end position="88"/>
    </location>
</feature>
<comment type="caution">
    <text evidence="2">The sequence shown here is derived from an EMBL/GenBank/DDBJ whole genome shotgun (WGS) entry which is preliminary data.</text>
</comment>
<feature type="compositionally biased region" description="Basic and acidic residues" evidence="1">
    <location>
        <begin position="73"/>
        <end position="87"/>
    </location>
</feature>
<dbReference type="OrthoDB" id="7383249at2759"/>
<dbReference type="AlphaFoldDB" id="A0A8J2RBW6"/>
<reference evidence="2" key="1">
    <citation type="submission" date="2021-09" db="EMBL/GenBank/DDBJ databases">
        <authorList>
            <person name="Martin H S."/>
        </authorList>
    </citation>
    <scope>NUCLEOTIDE SEQUENCE</scope>
</reference>
<proteinExistence type="predicted"/>
<evidence type="ECO:0000313" key="3">
    <source>
        <dbReference type="Proteomes" id="UP000789524"/>
    </source>
</evidence>
<evidence type="ECO:0000256" key="1">
    <source>
        <dbReference type="SAM" id="MobiDB-lite"/>
    </source>
</evidence>
<accession>A0A8J2RBW6</accession>
<name>A0A8J2RBW6_9NEOP</name>
<dbReference type="Proteomes" id="UP000789524">
    <property type="component" value="Unassembled WGS sequence"/>
</dbReference>